<keyword evidence="3 10" id="KW-1003">Cell membrane</keyword>
<dbReference type="InterPro" id="IPR005665">
    <property type="entry name" value="SecF_bac"/>
</dbReference>
<sequence>MLNIIKHYKFWFLVSGVALAISIAALIAFGLNFGIDFNGGTLTQVKFGDNVPSAAEIRGFLGDSNFGDLVVQPAGERSAIVRTPPMEKKEHDRLLQVLGDKYGLVEEEQFTSIGPVIGRELRSSAMLQLIVVSFGIIFYIAYAFRKVSKPVSSWKFGIAAIVALVHDLMIVIGVFAILGRFLHVEIDSLFITALLTVLGFSVHDTIVVFDRIRENLRISGGLPLSEIISNSINQTLVRSINTSLTVIFVLLALLLFGGETIRWFVLALLVGITAGTYSSIFIASPLLLVWHNWQRRRSG</sequence>
<dbReference type="PRINTS" id="PR01755">
    <property type="entry name" value="SECFTRNLCASE"/>
</dbReference>
<dbReference type="SUPFAM" id="SSF82866">
    <property type="entry name" value="Multidrug efflux transporter AcrB transmembrane domain"/>
    <property type="match status" value="1"/>
</dbReference>
<evidence type="ECO:0000256" key="8">
    <source>
        <dbReference type="ARBA" id="ARBA00023010"/>
    </source>
</evidence>
<feature type="transmembrane region" description="Helical" evidence="10">
    <location>
        <begin position="125"/>
        <end position="144"/>
    </location>
</feature>
<dbReference type="GO" id="GO:0015450">
    <property type="term" value="F:protein-transporting ATPase activity"/>
    <property type="evidence" value="ECO:0007669"/>
    <property type="project" value="InterPro"/>
</dbReference>
<organism evidence="12 13">
    <name type="scientific">Candidatus Doudnabacteria bacterium RIFCSPHIGHO2_01_FULL_46_24</name>
    <dbReference type="NCBI Taxonomy" id="1817825"/>
    <lineage>
        <taxon>Bacteria</taxon>
        <taxon>Candidatus Doudnaibacteriota</taxon>
    </lineage>
</organism>
<gene>
    <name evidence="10" type="primary">secF</name>
    <name evidence="12" type="ORF">A2720_01260</name>
</gene>
<dbReference type="InterPro" id="IPR022813">
    <property type="entry name" value="SecD/SecF_arch_bac"/>
</dbReference>
<evidence type="ECO:0000256" key="1">
    <source>
        <dbReference type="ARBA" id="ARBA00004651"/>
    </source>
</evidence>
<comment type="subcellular location">
    <subcellularLocation>
        <location evidence="1 10">Cell membrane</location>
        <topology evidence="1 10">Multi-pass membrane protein</topology>
    </subcellularLocation>
</comment>
<proteinExistence type="inferred from homology"/>
<dbReference type="InterPro" id="IPR000731">
    <property type="entry name" value="SSD"/>
</dbReference>
<dbReference type="GO" id="GO:0043952">
    <property type="term" value="P:protein transport by the Sec complex"/>
    <property type="evidence" value="ECO:0007669"/>
    <property type="project" value="UniProtKB-UniRule"/>
</dbReference>
<dbReference type="GO" id="GO:0006605">
    <property type="term" value="P:protein targeting"/>
    <property type="evidence" value="ECO:0007669"/>
    <property type="project" value="UniProtKB-UniRule"/>
</dbReference>
<dbReference type="GO" id="GO:0065002">
    <property type="term" value="P:intracellular protein transmembrane transport"/>
    <property type="evidence" value="ECO:0007669"/>
    <property type="project" value="UniProtKB-UniRule"/>
</dbReference>
<comment type="caution">
    <text evidence="12">The sequence shown here is derived from an EMBL/GenBank/DDBJ whole genome shotgun (WGS) entry which is preliminary data.</text>
</comment>
<dbReference type="Pfam" id="PF07549">
    <property type="entry name" value="Sec_GG"/>
    <property type="match status" value="1"/>
</dbReference>
<evidence type="ECO:0000256" key="7">
    <source>
        <dbReference type="ARBA" id="ARBA00022989"/>
    </source>
</evidence>
<evidence type="ECO:0000256" key="6">
    <source>
        <dbReference type="ARBA" id="ARBA00022927"/>
    </source>
</evidence>
<keyword evidence="5 10" id="KW-0812">Transmembrane</keyword>
<dbReference type="PROSITE" id="PS50156">
    <property type="entry name" value="SSD"/>
    <property type="match status" value="1"/>
</dbReference>
<comment type="function">
    <text evidence="10">Part of the Sec protein translocase complex. Interacts with the SecYEG preprotein conducting channel. SecDF uses the proton motive force (PMF) to complete protein translocation after the ATP-dependent function of SecA.</text>
</comment>
<keyword evidence="6 10" id="KW-0653">Protein transport</keyword>
<protein>
    <recommendedName>
        <fullName evidence="10">Protein-export membrane protein SecF</fullName>
    </recommendedName>
</protein>
<dbReference type="InterPro" id="IPR048634">
    <property type="entry name" value="SecD_SecF_C"/>
</dbReference>
<feature type="transmembrane region" description="Helical" evidence="10">
    <location>
        <begin position="12"/>
        <end position="35"/>
    </location>
</feature>
<dbReference type="Pfam" id="PF02355">
    <property type="entry name" value="SecD_SecF_C"/>
    <property type="match status" value="1"/>
</dbReference>
<evidence type="ECO:0000313" key="12">
    <source>
        <dbReference type="EMBL" id="OGE81152.1"/>
    </source>
</evidence>
<evidence type="ECO:0000256" key="4">
    <source>
        <dbReference type="ARBA" id="ARBA00022519"/>
    </source>
</evidence>
<keyword evidence="4" id="KW-0997">Cell inner membrane</keyword>
<evidence type="ECO:0000256" key="9">
    <source>
        <dbReference type="ARBA" id="ARBA00023136"/>
    </source>
</evidence>
<comment type="similarity">
    <text evidence="10">Belongs to the SecD/SecF family. SecF subfamily.</text>
</comment>
<evidence type="ECO:0000256" key="10">
    <source>
        <dbReference type="HAMAP-Rule" id="MF_01464"/>
    </source>
</evidence>
<evidence type="ECO:0000256" key="2">
    <source>
        <dbReference type="ARBA" id="ARBA00022448"/>
    </source>
</evidence>
<dbReference type="Proteomes" id="UP000178892">
    <property type="component" value="Unassembled WGS sequence"/>
</dbReference>
<accession>A0A1F5NUE8</accession>
<dbReference type="EMBL" id="MFEL01000010">
    <property type="protein sequence ID" value="OGE81152.1"/>
    <property type="molecule type" value="Genomic_DNA"/>
</dbReference>
<dbReference type="STRING" id="1817825.A2720_01260"/>
<evidence type="ECO:0000256" key="5">
    <source>
        <dbReference type="ARBA" id="ARBA00022692"/>
    </source>
</evidence>
<feature type="domain" description="SSD" evidence="11">
    <location>
        <begin position="125"/>
        <end position="289"/>
    </location>
</feature>
<evidence type="ECO:0000256" key="3">
    <source>
        <dbReference type="ARBA" id="ARBA00022475"/>
    </source>
</evidence>
<comment type="subunit">
    <text evidence="10">Forms a complex with SecD. Part of the essential Sec protein translocation apparatus which comprises SecA, SecYEG and auxiliary proteins SecDF. Other proteins may also be involved.</text>
</comment>
<dbReference type="GO" id="GO:0005886">
    <property type="term" value="C:plasma membrane"/>
    <property type="evidence" value="ECO:0007669"/>
    <property type="project" value="UniProtKB-SubCell"/>
</dbReference>
<dbReference type="InterPro" id="IPR022645">
    <property type="entry name" value="SecD/SecF_bac"/>
</dbReference>
<dbReference type="PANTHER" id="PTHR30081:SF8">
    <property type="entry name" value="PROTEIN TRANSLOCASE SUBUNIT SECF"/>
    <property type="match status" value="1"/>
</dbReference>
<dbReference type="NCBIfam" id="TIGR00966">
    <property type="entry name" value="transloc_SecF"/>
    <property type="match status" value="1"/>
</dbReference>
<feature type="transmembrane region" description="Helical" evidence="10">
    <location>
        <begin position="156"/>
        <end position="182"/>
    </location>
</feature>
<evidence type="ECO:0000259" key="11">
    <source>
        <dbReference type="PROSITE" id="PS50156"/>
    </source>
</evidence>
<dbReference type="Gene3D" id="1.20.1640.10">
    <property type="entry name" value="Multidrug efflux transporter AcrB transmembrane domain"/>
    <property type="match status" value="1"/>
</dbReference>
<dbReference type="AlphaFoldDB" id="A0A1F5NUE8"/>
<keyword evidence="7 10" id="KW-1133">Transmembrane helix</keyword>
<keyword evidence="8 10" id="KW-0811">Translocation</keyword>
<reference evidence="12 13" key="1">
    <citation type="journal article" date="2016" name="Nat. Commun.">
        <title>Thousands of microbial genomes shed light on interconnected biogeochemical processes in an aquifer system.</title>
        <authorList>
            <person name="Anantharaman K."/>
            <person name="Brown C.T."/>
            <person name="Hug L.A."/>
            <person name="Sharon I."/>
            <person name="Castelle C.J."/>
            <person name="Probst A.J."/>
            <person name="Thomas B.C."/>
            <person name="Singh A."/>
            <person name="Wilkins M.J."/>
            <person name="Karaoz U."/>
            <person name="Brodie E.L."/>
            <person name="Williams K.H."/>
            <person name="Hubbard S.S."/>
            <person name="Banfield J.F."/>
        </authorList>
    </citation>
    <scope>NUCLEOTIDE SEQUENCE [LARGE SCALE GENOMIC DNA]</scope>
</reference>
<feature type="transmembrane region" description="Helical" evidence="10">
    <location>
        <begin position="236"/>
        <end position="257"/>
    </location>
</feature>
<dbReference type="PANTHER" id="PTHR30081">
    <property type="entry name" value="PROTEIN-EXPORT MEMBRANE PROTEIN SEC"/>
    <property type="match status" value="1"/>
</dbReference>
<keyword evidence="9 10" id="KW-0472">Membrane</keyword>
<keyword evidence="2 10" id="KW-0813">Transport</keyword>
<name>A0A1F5NUE8_9BACT</name>
<dbReference type="InterPro" id="IPR022646">
    <property type="entry name" value="SecD/SecF_CS"/>
</dbReference>
<feature type="transmembrane region" description="Helical" evidence="10">
    <location>
        <begin position="263"/>
        <end position="290"/>
    </location>
</feature>
<feature type="transmembrane region" description="Helical" evidence="10">
    <location>
        <begin position="188"/>
        <end position="209"/>
    </location>
</feature>
<evidence type="ECO:0000313" key="13">
    <source>
        <dbReference type="Proteomes" id="UP000178892"/>
    </source>
</evidence>
<dbReference type="HAMAP" id="MF_01464_B">
    <property type="entry name" value="SecF_B"/>
    <property type="match status" value="1"/>
</dbReference>